<keyword evidence="7" id="KW-0808">Transferase</keyword>
<reference evidence="16" key="1">
    <citation type="submission" date="2023-03" db="EMBL/GenBank/DDBJ databases">
        <authorList>
            <person name="Steffen K."/>
            <person name="Cardenas P."/>
        </authorList>
    </citation>
    <scope>NUCLEOTIDE SEQUENCE</scope>
</reference>
<evidence type="ECO:0000256" key="1">
    <source>
        <dbReference type="ARBA" id="ARBA00004477"/>
    </source>
</evidence>
<evidence type="ECO:0000256" key="14">
    <source>
        <dbReference type="PIRNR" id="PIRNR028810"/>
    </source>
</evidence>
<keyword evidence="8 14" id="KW-0812">Transmembrane</keyword>
<proteinExistence type="inferred from homology"/>
<keyword evidence="17" id="KW-1185">Reference proteome</keyword>
<keyword evidence="9" id="KW-0256">Endoplasmic reticulum</keyword>
<dbReference type="InterPro" id="IPR016900">
    <property type="entry name" value="Alg10"/>
</dbReference>
<comment type="pathway">
    <text evidence="2">Protein modification; protein glycosylation.</text>
</comment>
<evidence type="ECO:0000313" key="16">
    <source>
        <dbReference type="EMBL" id="CAI8027872.1"/>
    </source>
</evidence>
<evidence type="ECO:0000256" key="3">
    <source>
        <dbReference type="ARBA" id="ARBA00010600"/>
    </source>
</evidence>
<feature type="chain" id="PRO_5041419412" description="Dol-P-Glc:Glc(2)Man(9)GlcNAc(2)-PP-Dol alpha-1,2-glucosyltransferase" evidence="15">
    <location>
        <begin position="26"/>
        <end position="457"/>
    </location>
</feature>
<evidence type="ECO:0000256" key="5">
    <source>
        <dbReference type="ARBA" id="ARBA00018512"/>
    </source>
</evidence>
<comment type="function">
    <text evidence="12">Dol-P-Glc:Glc(2)Man(9)GlcNAc(2)-PP-Dol alpha-1,2-glucosyltransferase that operates in the biosynthetic pathway of dolichol-linked oligosaccharides, the glycan precursors employed in protein asparagine (N)-glycosylation. The assembly of dolichol-linked oligosaccharides begins on the cytosolic side of the endoplasmic reticulum membrane and finishes in its lumen. The sequential addition of sugars to dolichol pyrophosphate produces dolichol-linked oligosaccharides containing fourteen sugars, including two GlcNAcs, nine mannoses and three glucoses. Once assembled, the oligosaccharide is transferred from the lipid to nascent proteins by oligosaccharyltransferases. In the lumen of the endoplasmic reticulum, adds the third and last glucose residue from dolichyl phosphate glucose (Dol-P-Glc) onto the lipid-linked oligosaccharide intermediate Glc(2)Man(9)GlcNAc(2)-PP-Dol to produce Glc(3)Man(9)GlcNAc(2)-PP-Dol.</text>
</comment>
<dbReference type="PANTHER" id="PTHR12989:SF10">
    <property type="entry name" value="DOL-P-GLC:GLC(2)MAN(9)GLCNAC(2)-PP-DOL ALPHA-1,2-GLUCOSYLTRANSFERASE-RELATED"/>
    <property type="match status" value="1"/>
</dbReference>
<comment type="similarity">
    <text evidence="3 14">Belongs to the ALG10 glucosyltransferase family.</text>
</comment>
<dbReference type="Pfam" id="PF04922">
    <property type="entry name" value="DIE2_ALG10"/>
    <property type="match status" value="1"/>
</dbReference>
<feature type="transmembrane region" description="Helical" evidence="14">
    <location>
        <begin position="421"/>
        <end position="440"/>
    </location>
</feature>
<evidence type="ECO:0000256" key="13">
    <source>
        <dbReference type="ARBA" id="ARBA00048064"/>
    </source>
</evidence>
<protein>
    <recommendedName>
        <fullName evidence="5 14">Dol-P-Glc:Glc(2)Man(9)GlcNAc(2)-PP-Dol alpha-1,2-glucosyltransferase</fullName>
        <ecNumber evidence="4 14">2.4.1.256</ecNumber>
    </recommendedName>
</protein>
<evidence type="ECO:0000256" key="15">
    <source>
        <dbReference type="SAM" id="SignalP"/>
    </source>
</evidence>
<keyword evidence="6 14" id="KW-0328">Glycosyltransferase</keyword>
<feature type="transmembrane region" description="Helical" evidence="14">
    <location>
        <begin position="302"/>
        <end position="328"/>
    </location>
</feature>
<evidence type="ECO:0000256" key="7">
    <source>
        <dbReference type="ARBA" id="ARBA00022679"/>
    </source>
</evidence>
<evidence type="ECO:0000256" key="12">
    <source>
        <dbReference type="ARBA" id="ARBA00044727"/>
    </source>
</evidence>
<dbReference type="GO" id="GO:0006488">
    <property type="term" value="P:dolichol-linked oligosaccharide biosynthetic process"/>
    <property type="evidence" value="ECO:0007669"/>
    <property type="project" value="UniProtKB-UniRule"/>
</dbReference>
<evidence type="ECO:0000256" key="6">
    <source>
        <dbReference type="ARBA" id="ARBA00022676"/>
    </source>
</evidence>
<evidence type="ECO:0000256" key="11">
    <source>
        <dbReference type="ARBA" id="ARBA00023136"/>
    </source>
</evidence>
<evidence type="ECO:0000256" key="4">
    <source>
        <dbReference type="ARBA" id="ARBA00011967"/>
    </source>
</evidence>
<evidence type="ECO:0000256" key="8">
    <source>
        <dbReference type="ARBA" id="ARBA00022692"/>
    </source>
</evidence>
<dbReference type="PIRSF" id="PIRSF028810">
    <property type="entry name" value="Alpha1_2_glucosyltferase_Alg10"/>
    <property type="match status" value="1"/>
</dbReference>
<dbReference type="EMBL" id="CASHTH010002303">
    <property type="protein sequence ID" value="CAI8027872.1"/>
    <property type="molecule type" value="Genomic_DNA"/>
</dbReference>
<evidence type="ECO:0000313" key="17">
    <source>
        <dbReference type="Proteomes" id="UP001174909"/>
    </source>
</evidence>
<keyword evidence="10 14" id="KW-1133">Transmembrane helix</keyword>
<gene>
    <name evidence="16" type="ORF">GBAR_LOCUS15868</name>
</gene>
<organism evidence="16 17">
    <name type="scientific">Geodia barretti</name>
    <name type="common">Barrett's horny sponge</name>
    <dbReference type="NCBI Taxonomy" id="519541"/>
    <lineage>
        <taxon>Eukaryota</taxon>
        <taxon>Metazoa</taxon>
        <taxon>Porifera</taxon>
        <taxon>Demospongiae</taxon>
        <taxon>Heteroscleromorpha</taxon>
        <taxon>Tetractinellida</taxon>
        <taxon>Astrophorina</taxon>
        <taxon>Geodiidae</taxon>
        <taxon>Geodia</taxon>
    </lineage>
</organism>
<dbReference type="AlphaFoldDB" id="A0AA35SFE7"/>
<dbReference type="GO" id="GO:0106073">
    <property type="term" value="F:dolichyl pyrophosphate Glc2Man9GlcNAc2 alpha-1,2-glucosyltransferase activity"/>
    <property type="evidence" value="ECO:0007669"/>
    <property type="project" value="UniProtKB-UniRule"/>
</dbReference>
<feature type="transmembrane region" description="Helical" evidence="14">
    <location>
        <begin position="221"/>
        <end position="247"/>
    </location>
</feature>
<keyword evidence="15" id="KW-0732">Signal</keyword>
<dbReference type="Proteomes" id="UP001174909">
    <property type="component" value="Unassembled WGS sequence"/>
</dbReference>
<comment type="caution">
    <text evidence="14">Lacks conserved residue(s) required for the propagation of feature annotation.</text>
</comment>
<comment type="catalytic activity">
    <reaction evidence="13">
        <text>an alpha-D-Glc-(1-&gt;3)-alpha-D-Glc-(1-&gt;3)-alpha-D-Man-(1-&gt;2)-alpha-D-Man-(1-&gt;2)-alpha-D-Man-(1-&gt;3)-[alpha-D-Man-(1-&gt;2)-alpha-D-Man-(1-&gt;3)-[alpha-D-Man-(1-&gt;2)-alpha-D-Man-(1-&gt;6)]-alpha-D-Man-(1-&gt;6)]-beta-D-Man-(1-&gt;4)-beta-D-GlcNAc-(1-&gt;4)-alpha-D-GlcNAc-diphospho-di-trans,poly-cis-dolichol + a di-trans,poly-cis-dolichyl beta-D-glucosyl phosphate = a alpha-D-Glc-(1-&gt;2)-alpha-D-Glc-(1-&gt;3)-alpha-D-Glc-(1-&gt;3)-alpha-D-Man-(1-&gt;2)-alpha-D-Man-(1-&gt;2)-alpha-D-Man-(1-&gt;3)-[alpha-D-Man-(1-&gt;2)-alpha-D-Man-(1-&gt;3)-[alpha-D-Man-(1-&gt;2)-alpha-D-Man-(1-&gt;6)]-alpha-D-Man-(1-&gt;6)]-beta-D-Man-(1-&gt;4)-beta-D-GlcNAc-(1-&gt;4)-alpha-D-GlcNAc-diphospho-di-trans,poly-cis-dolichol + a di-trans,poly-cis-dolichyl phosphate + H(+)</text>
        <dbReference type="Rhea" id="RHEA:29543"/>
        <dbReference type="Rhea" id="RHEA-COMP:19498"/>
        <dbReference type="Rhea" id="RHEA-COMP:19502"/>
        <dbReference type="Rhea" id="RHEA-COMP:19512"/>
        <dbReference type="Rhea" id="RHEA-COMP:19522"/>
        <dbReference type="ChEBI" id="CHEBI:15378"/>
        <dbReference type="ChEBI" id="CHEBI:57525"/>
        <dbReference type="ChEBI" id="CHEBI:57683"/>
        <dbReference type="ChEBI" id="CHEBI:132522"/>
        <dbReference type="ChEBI" id="CHEBI:132523"/>
        <dbReference type="EC" id="2.4.1.256"/>
    </reaction>
    <physiologicalReaction direction="left-to-right" evidence="13">
        <dbReference type="Rhea" id="RHEA:29544"/>
    </physiologicalReaction>
</comment>
<name>A0AA35SFE7_GEOBA</name>
<evidence type="ECO:0000256" key="9">
    <source>
        <dbReference type="ARBA" id="ARBA00022824"/>
    </source>
</evidence>
<feature type="transmembrane region" description="Helical" evidence="14">
    <location>
        <begin position="268"/>
        <end position="290"/>
    </location>
</feature>
<evidence type="ECO:0000256" key="10">
    <source>
        <dbReference type="ARBA" id="ARBA00022989"/>
    </source>
</evidence>
<feature type="signal peptide" evidence="15">
    <location>
        <begin position="1"/>
        <end position="25"/>
    </location>
</feature>
<feature type="transmembrane region" description="Helical" evidence="14">
    <location>
        <begin position="375"/>
        <end position="400"/>
    </location>
</feature>
<comment type="subcellular location">
    <subcellularLocation>
        <location evidence="1">Endoplasmic reticulum membrane</location>
        <topology evidence="1">Multi-pass membrane protein</topology>
    </subcellularLocation>
</comment>
<keyword evidence="11 14" id="KW-0472">Membrane</keyword>
<dbReference type="GO" id="GO:0005789">
    <property type="term" value="C:endoplasmic reticulum membrane"/>
    <property type="evidence" value="ECO:0007669"/>
    <property type="project" value="UniProtKB-SubCell"/>
</dbReference>
<sequence>MGPSSFSMSVWTVAVLLAAVGVATVRLINKAQPDPYMDEIFHVPQAQNYCVGDYSHWDPMITTLPGLYLSSVLWVEPVARILSLPTTDLCTTANLRLQNSMFLILNFLLFCWLLRKLHKSISTTPCLLTAVSLTHLPVLYFSGLLYYTDAGSLFAVLLAYSLSLSHSHLLAGLVSLIAVVFRQTNILWVVFIAGSAFLQNLKNSAPSLSISFSPGESIKLFLALLSLLLSLWPYMVVGLTFALFLVWNGSVVVGDKTHHQMHVHLPQIFYFVSFSIFFSLPYLLGSVRLWREFLRGMRKKKMIVGVVCLLLFSLVSVHYFTQVHPYLLADNRHYPFYVWRKVFQRHESIKYLLTPFYSIATAFLLHSLAKTQAPLWILLFSSVCLLVLVPQQLLEFRYFIIPHAMLRLHLPPPSPSRSLPLLFEALLNVAVNYAAIWVFLNVPVRWEHDNSTHHFMW</sequence>
<dbReference type="PANTHER" id="PTHR12989">
    <property type="entry name" value="ALPHA-1,2-GLUCOSYLTRANSFERASE ALG10"/>
    <property type="match status" value="1"/>
</dbReference>
<evidence type="ECO:0000256" key="2">
    <source>
        <dbReference type="ARBA" id="ARBA00004922"/>
    </source>
</evidence>
<accession>A0AA35SFE7</accession>
<comment type="caution">
    <text evidence="16">The sequence shown here is derived from an EMBL/GenBank/DDBJ whole genome shotgun (WGS) entry which is preliminary data.</text>
</comment>
<feature type="transmembrane region" description="Helical" evidence="14">
    <location>
        <begin position="349"/>
        <end position="369"/>
    </location>
</feature>
<dbReference type="EC" id="2.4.1.256" evidence="4 14"/>